<accession>A0A502G6Y1</accession>
<feature type="signal peptide" evidence="1">
    <location>
        <begin position="1"/>
        <end position="19"/>
    </location>
</feature>
<dbReference type="RefSeq" id="WP_140848145.1">
    <property type="nucleotide sequence ID" value="NZ_RCZC01000001.1"/>
</dbReference>
<evidence type="ECO:0000313" key="3">
    <source>
        <dbReference type="Proteomes" id="UP000319931"/>
    </source>
</evidence>
<dbReference type="Proteomes" id="UP000319931">
    <property type="component" value="Unassembled WGS sequence"/>
</dbReference>
<name>A0A502G6Y1_9SPHN</name>
<sequence length="146" mass="15486">MRTLLLGLLACGIATPAFANDSAPPPPRPLPDAAQVGALLSSPLVQEIIATTVDQYADALLQTHVGPLAKLTDQRANIRPEDTLGDLAARSHPDYRRDLHNQTRTAVAATGQAARDIASLSAELKHTTERLRAAIALTQAEVNAVR</sequence>
<evidence type="ECO:0000256" key="1">
    <source>
        <dbReference type="SAM" id="SignalP"/>
    </source>
</evidence>
<proteinExistence type="predicted"/>
<comment type="caution">
    <text evidence="2">The sequence shown here is derived from an EMBL/GenBank/DDBJ whole genome shotgun (WGS) entry which is preliminary data.</text>
</comment>
<keyword evidence="1" id="KW-0732">Signal</keyword>
<protein>
    <recommendedName>
        <fullName evidence="4">DUF4142 domain-containing protein</fullName>
    </recommendedName>
</protein>
<gene>
    <name evidence="2" type="ORF">EAH76_03530</name>
</gene>
<dbReference type="OrthoDB" id="7562782at2"/>
<feature type="chain" id="PRO_5021244927" description="DUF4142 domain-containing protein" evidence="1">
    <location>
        <begin position="20"/>
        <end position="146"/>
    </location>
</feature>
<keyword evidence="3" id="KW-1185">Reference proteome</keyword>
<dbReference type="AlphaFoldDB" id="A0A502G6Y1"/>
<evidence type="ECO:0008006" key="4">
    <source>
        <dbReference type="Google" id="ProtNLM"/>
    </source>
</evidence>
<dbReference type="EMBL" id="RCZC01000001">
    <property type="protein sequence ID" value="TPG56613.1"/>
    <property type="molecule type" value="Genomic_DNA"/>
</dbReference>
<evidence type="ECO:0000313" key="2">
    <source>
        <dbReference type="EMBL" id="TPG56613.1"/>
    </source>
</evidence>
<organism evidence="2 3">
    <name type="scientific">Sphingomonas glacialis</name>
    <dbReference type="NCBI Taxonomy" id="658225"/>
    <lineage>
        <taxon>Bacteria</taxon>
        <taxon>Pseudomonadati</taxon>
        <taxon>Pseudomonadota</taxon>
        <taxon>Alphaproteobacteria</taxon>
        <taxon>Sphingomonadales</taxon>
        <taxon>Sphingomonadaceae</taxon>
        <taxon>Sphingomonas</taxon>
    </lineage>
</organism>
<reference evidence="2 3" key="1">
    <citation type="journal article" date="2019" name="Environ. Microbiol.">
        <title>Species interactions and distinct microbial communities in high Arctic permafrost affected cryosols are associated with the CH4 and CO2 gas fluxes.</title>
        <authorList>
            <person name="Altshuler I."/>
            <person name="Hamel J."/>
            <person name="Turney S."/>
            <person name="Magnuson E."/>
            <person name="Levesque R."/>
            <person name="Greer C."/>
            <person name="Whyte L.G."/>
        </authorList>
    </citation>
    <scope>NUCLEOTIDE SEQUENCE [LARGE SCALE GENOMIC DNA]</scope>
    <source>
        <strain evidence="2 3">E6.1</strain>
    </source>
</reference>